<feature type="compositionally biased region" description="Polar residues" evidence="1">
    <location>
        <begin position="175"/>
        <end position="184"/>
    </location>
</feature>
<dbReference type="AlphaFoldDB" id="A0A0P1BEC4"/>
<feature type="compositionally biased region" description="Low complexity" evidence="1">
    <location>
        <begin position="232"/>
        <end position="253"/>
    </location>
</feature>
<feature type="region of interest" description="Disordered" evidence="1">
    <location>
        <begin position="227"/>
        <end position="277"/>
    </location>
</feature>
<feature type="region of interest" description="Disordered" evidence="1">
    <location>
        <begin position="163"/>
        <end position="208"/>
    </location>
</feature>
<reference evidence="2 3" key="1">
    <citation type="submission" date="2014-09" db="EMBL/GenBank/DDBJ databases">
        <authorList>
            <person name="Magalhaes I.L.F."/>
            <person name="Oliveira U."/>
            <person name="Santos F.R."/>
            <person name="Vidigal T.H.D.A."/>
            <person name="Brescovit A.D."/>
            <person name="Santos A.J."/>
        </authorList>
    </citation>
    <scope>NUCLEOTIDE SEQUENCE [LARGE SCALE GENOMIC DNA]</scope>
</reference>
<protein>
    <submittedName>
        <fullName evidence="2">C2C2-type Zn-finger protein</fullName>
    </submittedName>
</protein>
<feature type="compositionally biased region" description="Gly residues" evidence="1">
    <location>
        <begin position="330"/>
        <end position="341"/>
    </location>
</feature>
<evidence type="ECO:0000256" key="1">
    <source>
        <dbReference type="SAM" id="MobiDB-lite"/>
    </source>
</evidence>
<sequence>MRARPFSHVRRISCAIHTQIHPARPLFIEVQSLPQQQAMSINAATLLSSTSRAEPAPLAESQVGYGLVSFALPFSLCCSRCEARHARGLKCDATRRQLRGAEGHLVWSYLLNLPCCRQACEVRGDTRYLTYTVVSGGRALHAVDEESAFQELRALTERRAAAEGALEAHRRRQPTLHSAWSTISTEEEDGASTSEAASERSVAPPAFRTAPSSDALLALRTRPGPSYHYAPSDSARSRSLSSFGSSRTLLGGRFSARPDTSTRGIGEYPGEALATPDASTRAQLKALYAEERSCRANKGEKSLGRALSGRRGFQGALKVGRAFGAREGIGIGGSDGRGGGTASKMAPPPAPPLDAFAPRTPSQLARSSSRSTFAMDGRRGRGAETSSRLLEEMGRVPGRRIVADELRRNEAAGRLVGRLAGKSRKQLDPFQAEMDESVEKGRSVRSETS</sequence>
<feature type="compositionally biased region" description="Basic and acidic residues" evidence="1">
    <location>
        <begin position="437"/>
        <end position="449"/>
    </location>
</feature>
<feature type="region of interest" description="Disordered" evidence="1">
    <location>
        <begin position="417"/>
        <end position="449"/>
    </location>
</feature>
<proteinExistence type="predicted"/>
<evidence type="ECO:0000313" key="3">
    <source>
        <dbReference type="Proteomes" id="UP000054845"/>
    </source>
</evidence>
<name>A0A0P1BEC4_9BASI</name>
<dbReference type="EMBL" id="CCYA01000230">
    <property type="protein sequence ID" value="CEH13768.1"/>
    <property type="molecule type" value="Genomic_DNA"/>
</dbReference>
<keyword evidence="3" id="KW-1185">Reference proteome</keyword>
<dbReference type="Proteomes" id="UP000054845">
    <property type="component" value="Unassembled WGS sequence"/>
</dbReference>
<dbReference type="STRING" id="401625.A0A0P1BEC4"/>
<evidence type="ECO:0000313" key="2">
    <source>
        <dbReference type="EMBL" id="CEH13768.1"/>
    </source>
</evidence>
<feature type="region of interest" description="Disordered" evidence="1">
    <location>
        <begin position="330"/>
        <end position="392"/>
    </location>
</feature>
<organism evidence="2 3">
    <name type="scientific">Ceraceosorus bombacis</name>
    <dbReference type="NCBI Taxonomy" id="401625"/>
    <lineage>
        <taxon>Eukaryota</taxon>
        <taxon>Fungi</taxon>
        <taxon>Dikarya</taxon>
        <taxon>Basidiomycota</taxon>
        <taxon>Ustilaginomycotina</taxon>
        <taxon>Exobasidiomycetes</taxon>
        <taxon>Ceraceosorales</taxon>
        <taxon>Ceraceosoraceae</taxon>
        <taxon>Ceraceosorus</taxon>
    </lineage>
</organism>
<dbReference type="OrthoDB" id="10365854at2759"/>
<accession>A0A0P1BEC4</accession>
<feature type="compositionally biased region" description="Polar residues" evidence="1">
    <location>
        <begin position="360"/>
        <end position="372"/>
    </location>
</feature>